<dbReference type="Proteomes" id="UP000186303">
    <property type="component" value="Chromosome 1"/>
</dbReference>
<sequence>MSMLAISPSYYAPRPDERLPVGAVDPKSLPEGVECPLLFQHTEVPSGNSTVTLKNRVIVAPMCMYSSVDGFPTPFHLVHHGQFALHGAGSIIVEASGVTPAGRISSRDLGLYKEEHVAAHASLVQTVKSVSSDVYFGIQLAHAGRKASTYPPYDRTPHDTPYVPVSDGGWDKTVVSPSAIPYGEGHLVPHELSLSEIRDIEDDFVRAADRAYRAGYDFVQIHSAHGYLLSSFNSPLANQRTDLYGGTLENRTRLLLNIVRRIREQFPDKGLWVRLNGTDGLPEEDERESWNYEDTTALASLLDSAGVDMLDISSGGTVGQIKFLSTPGYQVPGAVAAKSAGLKRMKVSSVGCLQGGTEENPDAPGLFAEKVLQEGSADFIALGRVFLRQPTWVEDAARALLGRHAAGALQYSYTFPRLE</sequence>
<dbReference type="PANTHER" id="PTHR43303:SF4">
    <property type="entry name" value="NADPH DEHYDROGENASE C23G7.10C-RELATED"/>
    <property type="match status" value="1"/>
</dbReference>
<dbReference type="InterPro" id="IPR001155">
    <property type="entry name" value="OxRdtase_FMN_N"/>
</dbReference>
<dbReference type="OMA" id="EPHTNYQ"/>
<keyword evidence="7" id="KW-1185">Reference proteome</keyword>
<gene>
    <name evidence="6" type="ORF">MSYG_0749</name>
</gene>
<dbReference type="InterPro" id="IPR044152">
    <property type="entry name" value="YqjM-like"/>
</dbReference>
<dbReference type="Gene3D" id="3.20.20.70">
    <property type="entry name" value="Aldolase class I"/>
    <property type="match status" value="1"/>
</dbReference>
<dbReference type="OrthoDB" id="72788at2759"/>
<dbReference type="AlphaFoldDB" id="M5E6F8"/>
<dbReference type="HOGENOM" id="CLU_012153_2_1_1"/>
<dbReference type="Pfam" id="PF00724">
    <property type="entry name" value="Oxidored_FMN"/>
    <property type="match status" value="1"/>
</dbReference>
<evidence type="ECO:0000256" key="1">
    <source>
        <dbReference type="ARBA" id="ARBA00001917"/>
    </source>
</evidence>
<evidence type="ECO:0000313" key="6">
    <source>
        <dbReference type="EMBL" id="SHO76411.1"/>
    </source>
</evidence>
<dbReference type="EMBL" id="LT671821">
    <property type="protein sequence ID" value="SHO76411.1"/>
    <property type="molecule type" value="Genomic_DNA"/>
</dbReference>
<keyword evidence="4" id="KW-0521">NADP</keyword>
<evidence type="ECO:0000256" key="5">
    <source>
        <dbReference type="ARBA" id="ARBA00023002"/>
    </source>
</evidence>
<comment type="cofactor">
    <cofactor evidence="1">
        <name>FMN</name>
        <dbReference type="ChEBI" id="CHEBI:58210"/>
    </cofactor>
</comment>
<dbReference type="InterPro" id="IPR013785">
    <property type="entry name" value="Aldolase_TIM"/>
</dbReference>
<dbReference type="STRING" id="1230383.M5E6F8"/>
<evidence type="ECO:0000256" key="3">
    <source>
        <dbReference type="ARBA" id="ARBA00022643"/>
    </source>
</evidence>
<evidence type="ECO:0000256" key="2">
    <source>
        <dbReference type="ARBA" id="ARBA00022630"/>
    </source>
</evidence>
<keyword evidence="5" id="KW-0560">Oxidoreductase</keyword>
<evidence type="ECO:0000256" key="4">
    <source>
        <dbReference type="ARBA" id="ARBA00022857"/>
    </source>
</evidence>
<organism evidence="6 7">
    <name type="scientific">Malassezia sympodialis (strain ATCC 42132)</name>
    <name type="common">Atopic eczema-associated yeast</name>
    <dbReference type="NCBI Taxonomy" id="1230383"/>
    <lineage>
        <taxon>Eukaryota</taxon>
        <taxon>Fungi</taxon>
        <taxon>Dikarya</taxon>
        <taxon>Basidiomycota</taxon>
        <taxon>Ustilaginomycotina</taxon>
        <taxon>Malasseziomycetes</taxon>
        <taxon>Malasseziales</taxon>
        <taxon>Malasseziaceae</taxon>
        <taxon>Malassezia</taxon>
    </lineage>
</organism>
<dbReference type="SUPFAM" id="SSF51395">
    <property type="entry name" value="FMN-linked oxidoreductases"/>
    <property type="match status" value="1"/>
</dbReference>
<keyword evidence="2" id="KW-0285">Flavoprotein</keyword>
<protein>
    <submittedName>
        <fullName evidence="6">Similar to S.cerevisiae protein OYE3 (Conserved NADPH oxidoreductase containing flavin mononucleotide (FMN))</fullName>
    </submittedName>
</protein>
<dbReference type="RefSeq" id="XP_018739323.1">
    <property type="nucleotide sequence ID" value="XM_018885785.1"/>
</dbReference>
<dbReference type="VEuPathDB" id="FungiDB:MSYG_0749"/>
<dbReference type="GO" id="GO:0010181">
    <property type="term" value="F:FMN binding"/>
    <property type="evidence" value="ECO:0007669"/>
    <property type="project" value="InterPro"/>
</dbReference>
<name>M5E6F8_MALS4</name>
<dbReference type="GO" id="GO:0050661">
    <property type="term" value="F:NADP binding"/>
    <property type="evidence" value="ECO:0007669"/>
    <property type="project" value="InterPro"/>
</dbReference>
<dbReference type="GO" id="GO:0003959">
    <property type="term" value="F:NADPH dehydrogenase activity"/>
    <property type="evidence" value="ECO:0007669"/>
    <property type="project" value="InterPro"/>
</dbReference>
<proteinExistence type="predicted"/>
<keyword evidence="3" id="KW-0288">FMN</keyword>
<dbReference type="KEGG" id="msym:MSY001_0707"/>
<dbReference type="PANTHER" id="PTHR43303">
    <property type="entry name" value="NADPH DEHYDROGENASE C23G7.10C-RELATED"/>
    <property type="match status" value="1"/>
</dbReference>
<accession>M5E6F8</accession>
<reference evidence="7" key="1">
    <citation type="journal article" date="2017" name="Nucleic Acids Res.">
        <title>Proteogenomics produces comprehensive and highly accurate protein-coding gene annotation in a complete genome assembly of Malassezia sympodialis.</title>
        <authorList>
            <person name="Zhu Y."/>
            <person name="Engstroem P.G."/>
            <person name="Tellgren-Roth C."/>
            <person name="Baudo C.D."/>
            <person name="Kennell J.C."/>
            <person name="Sun S."/>
            <person name="Billmyre R.B."/>
            <person name="Schroeder M.S."/>
            <person name="Andersson A."/>
            <person name="Holm T."/>
            <person name="Sigurgeirsson B."/>
            <person name="Wu G."/>
            <person name="Sankaranarayanan S.R."/>
            <person name="Siddharthan R."/>
            <person name="Sanyal K."/>
            <person name="Lundeberg J."/>
            <person name="Nystedt B."/>
            <person name="Boekhout T."/>
            <person name="Dawson T.L. Jr."/>
            <person name="Heitman J."/>
            <person name="Scheynius A."/>
            <person name="Lehtioe J."/>
        </authorList>
    </citation>
    <scope>NUCLEOTIDE SEQUENCE [LARGE SCALE GENOMIC DNA]</scope>
    <source>
        <strain evidence="7">ATCC 42132</strain>
    </source>
</reference>
<evidence type="ECO:0000313" key="7">
    <source>
        <dbReference type="Proteomes" id="UP000186303"/>
    </source>
</evidence>